<dbReference type="EMBL" id="JAACJJ010000017">
    <property type="protein sequence ID" value="KAF5323730.1"/>
    <property type="molecule type" value="Genomic_DNA"/>
</dbReference>
<protein>
    <submittedName>
        <fullName evidence="2">Uncharacterized protein</fullName>
    </submittedName>
</protein>
<feature type="compositionally biased region" description="Acidic residues" evidence="1">
    <location>
        <begin position="1"/>
        <end position="16"/>
    </location>
</feature>
<keyword evidence="3" id="KW-1185">Reference proteome</keyword>
<proteinExistence type="predicted"/>
<name>A0A8H5BI73_9AGAR</name>
<sequence>MEMEIQTDTVEAEVEVSAERSGSPSSTPEENMASSSSTVVPPTPKPSTKHLADQLDQPPAYNQVTEADPEEREWWLAADTLKKWHHGVHAPFRPVMGGVPDETARNWKAIKLSWTSITWPSIGASAFD</sequence>
<organism evidence="2 3">
    <name type="scientific">Psilocybe cf. subviscida</name>
    <dbReference type="NCBI Taxonomy" id="2480587"/>
    <lineage>
        <taxon>Eukaryota</taxon>
        <taxon>Fungi</taxon>
        <taxon>Dikarya</taxon>
        <taxon>Basidiomycota</taxon>
        <taxon>Agaricomycotina</taxon>
        <taxon>Agaricomycetes</taxon>
        <taxon>Agaricomycetidae</taxon>
        <taxon>Agaricales</taxon>
        <taxon>Agaricineae</taxon>
        <taxon>Strophariaceae</taxon>
        <taxon>Psilocybe</taxon>
    </lineage>
</organism>
<accession>A0A8H5BI73</accession>
<comment type="caution">
    <text evidence="2">The sequence shown here is derived from an EMBL/GenBank/DDBJ whole genome shotgun (WGS) entry which is preliminary data.</text>
</comment>
<feature type="compositionally biased region" description="Polar residues" evidence="1">
    <location>
        <begin position="20"/>
        <end position="33"/>
    </location>
</feature>
<dbReference type="Proteomes" id="UP000567179">
    <property type="component" value="Unassembled WGS sequence"/>
</dbReference>
<evidence type="ECO:0000313" key="2">
    <source>
        <dbReference type="EMBL" id="KAF5323730.1"/>
    </source>
</evidence>
<dbReference type="OrthoDB" id="432685at2759"/>
<feature type="region of interest" description="Disordered" evidence="1">
    <location>
        <begin position="1"/>
        <end position="69"/>
    </location>
</feature>
<evidence type="ECO:0000256" key="1">
    <source>
        <dbReference type="SAM" id="MobiDB-lite"/>
    </source>
</evidence>
<evidence type="ECO:0000313" key="3">
    <source>
        <dbReference type="Proteomes" id="UP000567179"/>
    </source>
</evidence>
<dbReference type="AlphaFoldDB" id="A0A8H5BI73"/>
<gene>
    <name evidence="2" type="ORF">D9619_012973</name>
</gene>
<reference evidence="2 3" key="1">
    <citation type="journal article" date="2020" name="ISME J.">
        <title>Uncovering the hidden diversity of litter-decomposition mechanisms in mushroom-forming fungi.</title>
        <authorList>
            <person name="Floudas D."/>
            <person name="Bentzer J."/>
            <person name="Ahren D."/>
            <person name="Johansson T."/>
            <person name="Persson P."/>
            <person name="Tunlid A."/>
        </authorList>
    </citation>
    <scope>NUCLEOTIDE SEQUENCE [LARGE SCALE GENOMIC DNA]</scope>
    <source>
        <strain evidence="2 3">CBS 101986</strain>
    </source>
</reference>